<name>A0A5J9T2V2_9POAL</name>
<dbReference type="AlphaFoldDB" id="A0A5J9T2V2"/>
<feature type="non-terminal residue" evidence="2">
    <location>
        <position position="1"/>
    </location>
</feature>
<feature type="compositionally biased region" description="Polar residues" evidence="1">
    <location>
        <begin position="82"/>
        <end position="95"/>
    </location>
</feature>
<dbReference type="EMBL" id="RWGY01000051">
    <property type="protein sequence ID" value="TVU05268.1"/>
    <property type="molecule type" value="Genomic_DNA"/>
</dbReference>
<dbReference type="Proteomes" id="UP000324897">
    <property type="component" value="Unassembled WGS sequence"/>
</dbReference>
<accession>A0A5J9T2V2</accession>
<feature type="region of interest" description="Disordered" evidence="1">
    <location>
        <begin position="81"/>
        <end position="122"/>
    </location>
</feature>
<dbReference type="Gramene" id="TVU05268">
    <property type="protein sequence ID" value="TVU05268"/>
    <property type="gene ID" value="EJB05_48426"/>
</dbReference>
<evidence type="ECO:0000313" key="3">
    <source>
        <dbReference type="Proteomes" id="UP000324897"/>
    </source>
</evidence>
<protein>
    <submittedName>
        <fullName evidence="2">Uncharacterized protein</fullName>
    </submittedName>
</protein>
<gene>
    <name evidence="2" type="ORF">EJB05_48426</name>
</gene>
<reference evidence="2 3" key="1">
    <citation type="journal article" date="2019" name="Sci. Rep.">
        <title>A high-quality genome of Eragrostis curvula grass provides insights into Poaceae evolution and supports new strategies to enhance forage quality.</title>
        <authorList>
            <person name="Carballo J."/>
            <person name="Santos B.A.C.M."/>
            <person name="Zappacosta D."/>
            <person name="Garbus I."/>
            <person name="Selva J.P."/>
            <person name="Gallo C.A."/>
            <person name="Diaz A."/>
            <person name="Albertini E."/>
            <person name="Caccamo M."/>
            <person name="Echenique V."/>
        </authorList>
    </citation>
    <scope>NUCLEOTIDE SEQUENCE [LARGE SCALE GENOMIC DNA]</scope>
    <source>
        <strain evidence="3">cv. Victoria</strain>
        <tissue evidence="2">Leaf</tissue>
    </source>
</reference>
<comment type="caution">
    <text evidence="2">The sequence shown here is derived from an EMBL/GenBank/DDBJ whole genome shotgun (WGS) entry which is preliminary data.</text>
</comment>
<sequence>MKPLAVLPLHRNKRKQSTGNKPLVIVAHAISFNLSKGTNIFTYIEKKIGHLESIQEDGDAGHTFFPCAGNDDIAHRKESMPMQLSTESSVGNPSPENDDFTCPESPLESFVTDDGNSNMSEEEDDEYFAFVGNGIADVMAPSSFLYK</sequence>
<proteinExistence type="predicted"/>
<keyword evidence="3" id="KW-1185">Reference proteome</keyword>
<evidence type="ECO:0000256" key="1">
    <source>
        <dbReference type="SAM" id="MobiDB-lite"/>
    </source>
</evidence>
<organism evidence="2 3">
    <name type="scientific">Eragrostis curvula</name>
    <name type="common">weeping love grass</name>
    <dbReference type="NCBI Taxonomy" id="38414"/>
    <lineage>
        <taxon>Eukaryota</taxon>
        <taxon>Viridiplantae</taxon>
        <taxon>Streptophyta</taxon>
        <taxon>Embryophyta</taxon>
        <taxon>Tracheophyta</taxon>
        <taxon>Spermatophyta</taxon>
        <taxon>Magnoliopsida</taxon>
        <taxon>Liliopsida</taxon>
        <taxon>Poales</taxon>
        <taxon>Poaceae</taxon>
        <taxon>PACMAD clade</taxon>
        <taxon>Chloridoideae</taxon>
        <taxon>Eragrostideae</taxon>
        <taxon>Eragrostidinae</taxon>
        <taxon>Eragrostis</taxon>
    </lineage>
</organism>
<evidence type="ECO:0000313" key="2">
    <source>
        <dbReference type="EMBL" id="TVU05268.1"/>
    </source>
</evidence>